<keyword evidence="8" id="KW-1185">Reference proteome</keyword>
<evidence type="ECO:0000313" key="8">
    <source>
        <dbReference type="Proteomes" id="UP000289841"/>
    </source>
</evidence>
<dbReference type="InterPro" id="IPR015424">
    <property type="entry name" value="PyrdxlP-dep_Trfase"/>
</dbReference>
<dbReference type="Proteomes" id="UP000289841">
    <property type="component" value="Chromosome"/>
</dbReference>
<evidence type="ECO:0000256" key="1">
    <source>
        <dbReference type="ARBA" id="ARBA00001933"/>
    </source>
</evidence>
<dbReference type="Pfam" id="PF01276">
    <property type="entry name" value="OKR_DC_1"/>
    <property type="match status" value="1"/>
</dbReference>
<name>A0A449BEF4_HAPAX</name>
<sequence>MNKKQEATPFYSKLLQYANSNTTSHDVPGHKLGQIDNELLDYVGINMFRLDANAPRGLDNLNKPKTVIKEAAILMADAFGSDKAYFLTGGTTMGILAMIMAVCRANDKIIMPRNVHKSAINALILSGAVPVFVEPKIDENLGIANHVTYETYEEAIKNNLDAKAVFIINPTYFGVTTKIKEIVKLAHEHDMFVLADEAHGSHFKFSKELPMSAMKAGADIAACSLHKTVGSLTQSSIILTKGKKVDHVRLRSTINMLQSTSPSSLLLASLDVARKTIYFKGPEELPNIVKMAKKTRDEIGKIPGLKAITKKDFLELGAKDYDQTKIIVKVSNLGITGFQAYKELFDDFHIQLELAETHLILAVLSIGTKKKDLDALVEALKKLSERYYENAKPLKHKIIYTEPVSSIRPRVAYHAPKKYVRFKDALNEIAAEMIMIYPPGIPLVIPGEVITKKILSDLKFYQKSGSVILSDTDRGYVKIVDRDEWDRKEDPNEIWKSRFIISKLQ</sequence>
<evidence type="ECO:0000259" key="6">
    <source>
        <dbReference type="PROSITE" id="PS00703"/>
    </source>
</evidence>
<dbReference type="Gene3D" id="3.40.640.10">
    <property type="entry name" value="Type I PLP-dependent aspartate aminotransferase-like (Major domain)"/>
    <property type="match status" value="1"/>
</dbReference>
<proteinExistence type="inferred from homology"/>
<comment type="cofactor">
    <cofactor evidence="1">
        <name>pyridoxal 5'-phosphate</name>
        <dbReference type="ChEBI" id="CHEBI:597326"/>
    </cofactor>
</comment>
<gene>
    <name evidence="7" type="primary">speA</name>
    <name evidence="7" type="ORF">NCTC10138_01193</name>
</gene>
<dbReference type="PANTHER" id="PTHR43277:SF4">
    <property type="entry name" value="ARGININE DECARBOXYLASE"/>
    <property type="match status" value="1"/>
</dbReference>
<accession>A0A449BEF4</accession>
<dbReference type="AlphaFoldDB" id="A0A449BEF4"/>
<keyword evidence="4" id="KW-0663">Pyridoxal phosphate</keyword>
<dbReference type="KEGG" id="aaxa:NCTC10138_01193"/>
<evidence type="ECO:0000256" key="3">
    <source>
        <dbReference type="ARBA" id="ARBA00022793"/>
    </source>
</evidence>
<evidence type="ECO:0000313" key="7">
    <source>
        <dbReference type="EMBL" id="VEU80808.1"/>
    </source>
</evidence>
<organism evidence="7 8">
    <name type="scientific">Haploplasma axanthum</name>
    <name type="common">Acholeplasma axanthum</name>
    <dbReference type="NCBI Taxonomy" id="29552"/>
    <lineage>
        <taxon>Bacteria</taxon>
        <taxon>Bacillati</taxon>
        <taxon>Mycoplasmatota</taxon>
        <taxon>Mollicutes</taxon>
        <taxon>Acholeplasmatales</taxon>
        <taxon>Acholeplasmataceae</taxon>
        <taxon>Haploplasma</taxon>
    </lineage>
</organism>
<dbReference type="Pfam" id="PF03711">
    <property type="entry name" value="OKR_DC_1_C"/>
    <property type="match status" value="1"/>
</dbReference>
<evidence type="ECO:0000256" key="5">
    <source>
        <dbReference type="ARBA" id="ARBA00023239"/>
    </source>
</evidence>
<dbReference type="EC" id="4.1.1.19" evidence="7"/>
<dbReference type="InterPro" id="IPR015421">
    <property type="entry name" value="PyrdxlP-dep_Trfase_major"/>
</dbReference>
<keyword evidence="3" id="KW-0210">Decarboxylase</keyword>
<dbReference type="STRING" id="1278311.GCA_000428705_00188"/>
<dbReference type="OrthoDB" id="9815233at2"/>
<reference evidence="7 8" key="1">
    <citation type="submission" date="2019-01" db="EMBL/GenBank/DDBJ databases">
        <authorList>
            <consortium name="Pathogen Informatics"/>
        </authorList>
    </citation>
    <scope>NUCLEOTIDE SEQUENCE [LARGE SCALE GENOMIC DNA]</scope>
    <source>
        <strain evidence="7 8">NCTC10138</strain>
    </source>
</reference>
<evidence type="ECO:0000256" key="2">
    <source>
        <dbReference type="ARBA" id="ARBA00010671"/>
    </source>
</evidence>
<dbReference type="GO" id="GO:0008792">
    <property type="term" value="F:arginine decarboxylase activity"/>
    <property type="evidence" value="ECO:0007669"/>
    <property type="project" value="UniProtKB-EC"/>
</dbReference>
<evidence type="ECO:0000256" key="4">
    <source>
        <dbReference type="ARBA" id="ARBA00022898"/>
    </source>
</evidence>
<dbReference type="InterPro" id="IPR008286">
    <property type="entry name" value="Prn/Lys/Arg_de-COase_C"/>
</dbReference>
<dbReference type="SUPFAM" id="SSF53383">
    <property type="entry name" value="PLP-dependent transferases"/>
    <property type="match status" value="1"/>
</dbReference>
<dbReference type="InterPro" id="IPR052357">
    <property type="entry name" value="Orn_Lys_Arg_decarboxylase-I"/>
</dbReference>
<dbReference type="Gene3D" id="3.90.100.10">
    <property type="entry name" value="Orn/Lys/Arg decarboxylase, C-terminal domain"/>
    <property type="match status" value="1"/>
</dbReference>
<comment type="similarity">
    <text evidence="2">Belongs to the Orn/Lys/Arg decarboxylase class-I family.</text>
</comment>
<feature type="domain" description="Orn/Lys/Arg decarboxylases family 1 pyridoxal-P attachment site" evidence="6">
    <location>
        <begin position="222"/>
        <end position="236"/>
    </location>
</feature>
<dbReference type="EMBL" id="LR215048">
    <property type="protein sequence ID" value="VEU80808.1"/>
    <property type="molecule type" value="Genomic_DNA"/>
</dbReference>
<dbReference type="InterPro" id="IPR000310">
    <property type="entry name" value="Orn/Lys/Arg_deCO2ase_major_dom"/>
</dbReference>
<dbReference type="PANTHER" id="PTHR43277">
    <property type="entry name" value="ARGININE DECARBOXYLASE"/>
    <property type="match status" value="1"/>
</dbReference>
<dbReference type="PROSITE" id="PS00703">
    <property type="entry name" value="OKR_DC_1"/>
    <property type="match status" value="1"/>
</dbReference>
<keyword evidence="5 7" id="KW-0456">Lyase</keyword>
<protein>
    <submittedName>
        <fullName evidence="7">Arginine decarboxylase</fullName>
        <ecNumber evidence="7">4.1.1.19</ecNumber>
    </submittedName>
</protein>